<evidence type="ECO:0000313" key="1">
    <source>
        <dbReference type="EMBL" id="CAK9102902.1"/>
    </source>
</evidence>
<dbReference type="Proteomes" id="UP001642464">
    <property type="component" value="Unassembled WGS sequence"/>
</dbReference>
<accession>A0ABP0RR20</accession>
<name>A0ABP0RR20_9DINO</name>
<evidence type="ECO:0000313" key="2">
    <source>
        <dbReference type="EMBL" id="CAK9103022.1"/>
    </source>
</evidence>
<comment type="caution">
    <text evidence="2">The sequence shown here is derived from an EMBL/GenBank/DDBJ whole genome shotgun (WGS) entry which is preliminary data.</text>
</comment>
<protein>
    <submittedName>
        <fullName evidence="2">Chloroplastic</fullName>
    </submittedName>
</protein>
<proteinExistence type="predicted"/>
<gene>
    <name evidence="1" type="ORF">SCF082_LOCUS48082</name>
    <name evidence="2" type="ORF">SCF082_LOCUS48132</name>
</gene>
<keyword evidence="3" id="KW-1185">Reference proteome</keyword>
<dbReference type="EMBL" id="CAXAMM010042084">
    <property type="protein sequence ID" value="CAK9102902.1"/>
    <property type="molecule type" value="Genomic_DNA"/>
</dbReference>
<reference evidence="2 3" key="1">
    <citation type="submission" date="2024-02" db="EMBL/GenBank/DDBJ databases">
        <authorList>
            <person name="Chen Y."/>
            <person name="Shah S."/>
            <person name="Dougan E. K."/>
            <person name="Thang M."/>
            <person name="Chan C."/>
        </authorList>
    </citation>
    <scope>NUCLEOTIDE SEQUENCE [LARGE SCALE GENOMIC DNA]</scope>
</reference>
<evidence type="ECO:0000313" key="3">
    <source>
        <dbReference type="Proteomes" id="UP001642464"/>
    </source>
</evidence>
<sequence length="79" mass="9082">MLRSRYAVDLYTGYSTVWACETAGEWELALEILKVIPETRAKPNVFGCASDVNLCYRQNRWQLGLYLINILSQVALLRI</sequence>
<dbReference type="EMBL" id="CAXAMM010042106">
    <property type="protein sequence ID" value="CAK9103022.1"/>
    <property type="molecule type" value="Genomic_DNA"/>
</dbReference>
<organism evidence="2 3">
    <name type="scientific">Durusdinium trenchii</name>
    <dbReference type="NCBI Taxonomy" id="1381693"/>
    <lineage>
        <taxon>Eukaryota</taxon>
        <taxon>Sar</taxon>
        <taxon>Alveolata</taxon>
        <taxon>Dinophyceae</taxon>
        <taxon>Suessiales</taxon>
        <taxon>Symbiodiniaceae</taxon>
        <taxon>Durusdinium</taxon>
    </lineage>
</organism>